<dbReference type="InterPro" id="IPR013766">
    <property type="entry name" value="Thioredoxin_domain"/>
</dbReference>
<sequence length="137" mass="14725">MSGLWVALATPALGTVIGVVHLRRRGRVRDVGGERLTGADLREELGERVTLVQFSTAFCQPCRATRRILSDVSTLVPGVRHVEIDAESRLDLVRRLNIMRTPTVLVLDAAGAVVKRASGRPRKADVLAAVADALPPG</sequence>
<dbReference type="AlphaFoldDB" id="A0A4R4MZQ7"/>
<evidence type="ECO:0000313" key="3">
    <source>
        <dbReference type="Proteomes" id="UP000295157"/>
    </source>
</evidence>
<organism evidence="2 3">
    <name type="scientific">Nonomuraea longispora</name>
    <dbReference type="NCBI Taxonomy" id="1848320"/>
    <lineage>
        <taxon>Bacteria</taxon>
        <taxon>Bacillati</taxon>
        <taxon>Actinomycetota</taxon>
        <taxon>Actinomycetes</taxon>
        <taxon>Streptosporangiales</taxon>
        <taxon>Streptosporangiaceae</taxon>
        <taxon>Nonomuraea</taxon>
    </lineage>
</organism>
<dbReference type="SUPFAM" id="SSF52833">
    <property type="entry name" value="Thioredoxin-like"/>
    <property type="match status" value="1"/>
</dbReference>
<dbReference type="Pfam" id="PF00085">
    <property type="entry name" value="Thioredoxin"/>
    <property type="match status" value="1"/>
</dbReference>
<dbReference type="EMBL" id="SMJZ01000149">
    <property type="protein sequence ID" value="TDC01808.1"/>
    <property type="molecule type" value="Genomic_DNA"/>
</dbReference>
<proteinExistence type="predicted"/>
<reference evidence="2 3" key="1">
    <citation type="submission" date="2019-02" db="EMBL/GenBank/DDBJ databases">
        <title>Draft genome sequences of novel Actinobacteria.</title>
        <authorList>
            <person name="Sahin N."/>
            <person name="Ay H."/>
            <person name="Saygin H."/>
        </authorList>
    </citation>
    <scope>NUCLEOTIDE SEQUENCE [LARGE SCALE GENOMIC DNA]</scope>
    <source>
        <strain evidence="2 3">KC201</strain>
    </source>
</reference>
<evidence type="ECO:0000259" key="1">
    <source>
        <dbReference type="Pfam" id="PF00085"/>
    </source>
</evidence>
<keyword evidence="3" id="KW-1185">Reference proteome</keyword>
<dbReference type="OrthoDB" id="1495530at2"/>
<evidence type="ECO:0000313" key="2">
    <source>
        <dbReference type="EMBL" id="TDC01808.1"/>
    </source>
</evidence>
<dbReference type="InterPro" id="IPR036249">
    <property type="entry name" value="Thioredoxin-like_sf"/>
</dbReference>
<accession>A0A4R4MZQ7</accession>
<gene>
    <name evidence="2" type="ORF">E1267_30965</name>
</gene>
<protein>
    <submittedName>
        <fullName evidence="2">Thioredoxin</fullName>
    </submittedName>
</protein>
<feature type="domain" description="Thioredoxin" evidence="1">
    <location>
        <begin position="43"/>
        <end position="129"/>
    </location>
</feature>
<comment type="caution">
    <text evidence="2">The sequence shown here is derived from an EMBL/GenBank/DDBJ whole genome shotgun (WGS) entry which is preliminary data.</text>
</comment>
<name>A0A4R4MZQ7_9ACTN</name>
<dbReference type="RefSeq" id="WP_132337662.1">
    <property type="nucleotide sequence ID" value="NZ_SMJZ01000149.1"/>
</dbReference>
<dbReference type="Gene3D" id="3.40.30.10">
    <property type="entry name" value="Glutaredoxin"/>
    <property type="match status" value="1"/>
</dbReference>
<dbReference type="CDD" id="cd02947">
    <property type="entry name" value="TRX_family"/>
    <property type="match status" value="1"/>
</dbReference>
<dbReference type="Proteomes" id="UP000295157">
    <property type="component" value="Unassembled WGS sequence"/>
</dbReference>